<evidence type="ECO:0000256" key="1">
    <source>
        <dbReference type="SAM" id="MobiDB-lite"/>
    </source>
</evidence>
<proteinExistence type="predicted"/>
<sequence length="322" mass="37406">MIRTIPRDVTARDHRILEAVKVQGINQSSLQLRLTPTTDVLHSEHKQSYQDHDHDHKLLFMAIPSPTHLLTAGWQCPSGLSLYTANFCRAQAFYHQFPLLTLKIPGNFTSARNRRPRPTTEVKREATSKMSYPTQQLQPFTLYMTISVPEEPPHTISHRYDIDTSNFEVICLRSQEGTEKHVVGSDNFEWGIYWHRELGDGTWYTYRFTPPEMYKGPPGLYKPWVYSQATVKQSPRLHHQVVGLLRIMRVPDTIGTRITAYLDWLAPRTVTKAKSDDIWAMLICLRTRKWVAKERKTEDKGIETFDATQFVVEAMQFAYREV</sequence>
<comment type="caution">
    <text evidence="2">The sequence shown here is derived from an EMBL/GenBank/DDBJ whole genome shotgun (WGS) entry which is preliminary data.</text>
</comment>
<evidence type="ECO:0000313" key="2">
    <source>
        <dbReference type="EMBL" id="KAF4336843.1"/>
    </source>
</evidence>
<dbReference type="OrthoDB" id="4973143at2759"/>
<dbReference type="EMBL" id="PVQB02000467">
    <property type="protein sequence ID" value="KAF4336843.1"/>
    <property type="molecule type" value="Genomic_DNA"/>
</dbReference>
<gene>
    <name evidence="2" type="ORF">FBEOM_9302</name>
</gene>
<name>A0A9P5ADV7_9HYPO</name>
<accession>A0A9P5ADV7</accession>
<reference evidence="2" key="1">
    <citation type="journal article" date="2017" name="Mycologia">
        <title>Fusarium algeriense, sp. nov., a novel toxigenic crown rot pathogen of durum wheat from Algeria is nested in the Fusarium burgessii species complex.</title>
        <authorList>
            <person name="Laraba I."/>
            <person name="Keddad A."/>
            <person name="Boureghda H."/>
            <person name="Abdallah N."/>
            <person name="Vaughan M.M."/>
            <person name="Proctor R.H."/>
            <person name="Busman M."/>
            <person name="O'Donnell K."/>
        </authorList>
    </citation>
    <scope>NUCLEOTIDE SEQUENCE</scope>
    <source>
        <strain evidence="2">NRRL 25174</strain>
    </source>
</reference>
<keyword evidence="3" id="KW-1185">Reference proteome</keyword>
<dbReference type="AlphaFoldDB" id="A0A9P5ADV7"/>
<organism evidence="2 3">
    <name type="scientific">Fusarium beomiforme</name>
    <dbReference type="NCBI Taxonomy" id="44412"/>
    <lineage>
        <taxon>Eukaryota</taxon>
        <taxon>Fungi</taxon>
        <taxon>Dikarya</taxon>
        <taxon>Ascomycota</taxon>
        <taxon>Pezizomycotina</taxon>
        <taxon>Sordariomycetes</taxon>
        <taxon>Hypocreomycetidae</taxon>
        <taxon>Hypocreales</taxon>
        <taxon>Nectriaceae</taxon>
        <taxon>Fusarium</taxon>
        <taxon>Fusarium burgessii species complex</taxon>
    </lineage>
</organism>
<evidence type="ECO:0000313" key="3">
    <source>
        <dbReference type="Proteomes" id="UP000730481"/>
    </source>
</evidence>
<reference evidence="2" key="2">
    <citation type="submission" date="2020-02" db="EMBL/GenBank/DDBJ databases">
        <title>Identification and distribution of gene clusters putatively required for synthesis of sphingolipid metabolism inhibitors in phylogenetically diverse species of the filamentous fungus Fusarium.</title>
        <authorList>
            <person name="Kim H.-S."/>
            <person name="Busman M."/>
            <person name="Brown D.W."/>
            <person name="Divon H."/>
            <person name="Uhlig S."/>
            <person name="Proctor R.H."/>
        </authorList>
    </citation>
    <scope>NUCLEOTIDE SEQUENCE</scope>
    <source>
        <strain evidence="2">NRRL 25174</strain>
    </source>
</reference>
<feature type="compositionally biased region" description="Basic and acidic residues" evidence="1">
    <location>
        <begin position="118"/>
        <end position="127"/>
    </location>
</feature>
<protein>
    <submittedName>
        <fullName evidence="2">Uncharacterized protein</fullName>
    </submittedName>
</protein>
<feature type="region of interest" description="Disordered" evidence="1">
    <location>
        <begin position="110"/>
        <end position="130"/>
    </location>
</feature>
<dbReference type="Proteomes" id="UP000730481">
    <property type="component" value="Unassembled WGS sequence"/>
</dbReference>